<dbReference type="InterPro" id="IPR006530">
    <property type="entry name" value="YD"/>
</dbReference>
<evidence type="ECO:0000313" key="4">
    <source>
        <dbReference type="EMBL" id="RKT69340.1"/>
    </source>
</evidence>
<dbReference type="OrthoDB" id="4981820at2"/>
<dbReference type="InterPro" id="IPR050708">
    <property type="entry name" value="T6SS_VgrG/RHS"/>
</dbReference>
<dbReference type="EMBL" id="RBXR01000001">
    <property type="protein sequence ID" value="RKT69340.1"/>
    <property type="molecule type" value="Genomic_DNA"/>
</dbReference>
<evidence type="ECO:0000313" key="5">
    <source>
        <dbReference type="Proteomes" id="UP000272729"/>
    </source>
</evidence>
<sequence>MRPPRGFSLLSRLLILLSVLVLAVVGLPAGPPVTGPGQLPDLGLSGLWRTVSGWFGPGEAQAEPEPPAAEGSAVKSPKRVRELVERRTPSLRVFQLSNGEVEAEVSARPRYFRDGQGRWQGIDTAVRESGREGYRFSNDSNVFGSLFGERTDRLVRFEHDGKHIALGVDADARGVQPKVDGARVTYPGVFDGADLSYVVSGEALKEEIVLRQAPKDATFRFTLQLGGVTAQALADGSIGFFEDPDGPPVFVMPKPFMFDSAEDRKSPHGRAWSDKVSQTVEQQGSKITVTVKADQDWLRAGERKFPVVIDPTIKIQPTVTTGQDVQIWSDTPDRNDGSSYQLSVGTDPWGKARSLVKFDTSVVPAGTALTSAKLRLYYDSELHTGANSNVHEVRRVTSGWSEDSVTWNSINAAFAEAGLSTATKQANASNVWHEWDVRNIAQQWVSGSSPNFGLMVKSTDETLGRGGAIYQAAEFAYNGETAQTPTLVLTYGRPSADLKQPTKIYSTGAELTWGPYVDPDPNNAGDDAVEYQVHRSVYQTFTPSESTLIAPLAANATTFTDTTARPTPADSPDPFGNAYYYMVAVKTRDGQVIPGPTQLVRLPKAGLITQVFRGGAADTTLSSAQPNTNLDTIGGQPWLMVGNNSGTYGKTRAVVKWNDLSALPANARVVDADLTLWGFFSSGSGAIFDGHALTRSPVEAEATWNRASTATAWTTPGGDIGTAQDNVSGITNDPNRHQWFFPSVVQGWISNPATNHGFEVKVRDEAGAGQRVLFLSDEAAEPALRPKLTVTYTQPIAEMTYYAPDTPSLRMIPGDEYTVPVTLTNSTTATWRAADQVVSYRWNLPDGTDVTTGGNRLETALPADVPPNGTVTVQAKVKTPIQTEAGNKREQFVLNWDLRNKTTGTWLSATGNIPALPQNVTVEDPTSDQLGLEKFYSYAGKTAGSGANVLVNQFAGNAVFSYDAFTNPGRGLNSFVRLTYNSLDTSATSLGQGWSLAASGLTRLGAYLELHPKGQDYPSRITLPDGDGTSHTFNLNKHNSTDPAQWTYDKPAGVHYFVQRDGSADASRRWKLTRPDRTEFLFDDQGWLTAVRDRNGNEQRFTYTERKSNNQPRKFLAYVTDPSGRQVLTLDYYEKGETNNPKIIDNVQSLKDVSGRTISFYYDDKGLLTQFVDGAGTAQAKTFKFTYDATQGNKNVKLVKITDPRQNSTDLAYFTAPVDPKDKWKLQTITDRLGHNTGFAYSDPDGSAGSEVESKVTDAENHTTTYRIDGYGRSIRATNAKNQTTQLEWDADNNVVKLTEDNGAVSTWTYDPKTGYPTAIRDAEAVANNWPAMQLGYQTGLNGYTAELTSKTSPEGRRWEFGYDVKGNLTSITDPKGTTTADTGDYKSVYTYDEFGQLKTSTDANENTSMFSDYDPNGFPKKTVDALNNTTTVVYDVRGNVTSITDALGKTTTVAYDLFGRPMEQRRPKDQAAGDVIVIPAPVYDLNDNVTQSTAPNGAVWTAVYDKADQVVEATEPRDSETGPERRTTFAYDKVGNLVTETQPLGNLTPSVTGDYVTRHVYDEIYQLVETADARNQKTTYSYDRVGNLVTVVDAVKNATSDPTDYSTKIAYDLIHRAVDAFDAAGKAEHTGYDKDGNVVSRRDRAGITTTFKYDERALPVEVRVPHSTGVDRITRFEYDEAANRTRVVTPRGVETADDPDDFVAQTVYDKLNRPVEKLTPFDKDDVRYKAPDKTIFSYDPVGRLSEVSAPPSAGQTIRNTTKYSYFDNGWIRTSTDPWGIVTSYDYTVLGQQASRTIADGSGSSSRTMTWDYYPDGKLKSRSDSGVPFGGYVSLVDNSDTGYVEVAGNWASEATGTGFQGYDYRRTARGTGATKFTWKPVVGQDGNYEVFVKFPSGVPGTATDAPFTIETGTGSTTVRVDQSQRGGEWVSLGTHSLTAGNAARVSLTDNANGTVLADAVKLVRVASEPDNERKVFSQSYDANGNLVSLTDTSPGAKIDTYAMTYNDLNQLTTVEEKLAAVVKTTTTFGYNARGALVTRGHDQQSTELSYNTRDLVEWVKNTETGGVAKTTTYTYTDRGQVKEETKSNGNKVVYDYHLDGALASQVETKSNGVLVSQHFLAYNANGHRTKDTSKVQNADDSAAYLEEVREYAYDPLDRIRNLTKKNAAGAVLETEDYVHDANNNITTSTVEGKTTTYEYDRNRLLSTSSSGVTAAYNYDPFGRLDTVTAGGSIIESYRYDGFDRTVEHRKQVAGGTLEATTYTYDPLDRTTSKTAKGKTTDFAYLGLTDKVVSEAVAGQLQRTYQYDAFGQRLAQLKKDTDGAGPDVAEDSYYGYNPHTDVETVTKDNGDTRATYGYTAYGKDDSESFTGIDKPDVQQPGKEPFNFYRYNGKRFDPSSGSYDMGFRDYNPGLNRFMTRDSYNGALADLNLGVDAFTGNRYAFVGGNPISGVELDGHRPEDEPGYCLGYQGDCGIDPSAGNLVRGEFSPQELEHIGVTRTQQAAKADLVSEWLYATCSTATPVCPVDDKTGQVNPNALAVQIATACLRVVQCREKEDLDDALDALFEEKLDEIQDGFEKMTRIAGLLGLAGQALGIYAGARSAVAAPSVTRLAQDINVNPVPPPALRLNRPVGGSPTQNQFVQQRIADLTKAGATDFRVNQQQVNINGERVGVNRPDLQYTLNGKRHYEEFDTSTSTRGPGHRDRILANDPDGIVTLWTVN</sequence>
<reference evidence="4 5" key="1">
    <citation type="submission" date="2018-10" db="EMBL/GenBank/DDBJ databases">
        <title>Sequencing the genomes of 1000 actinobacteria strains.</title>
        <authorList>
            <person name="Klenk H.-P."/>
        </authorList>
    </citation>
    <scope>NUCLEOTIDE SEQUENCE [LARGE SCALE GENOMIC DNA]</scope>
    <source>
        <strain evidence="4 5">DSM 43911</strain>
    </source>
</reference>
<organism evidence="4 5">
    <name type="scientific">Saccharothrix variisporea</name>
    <dbReference type="NCBI Taxonomy" id="543527"/>
    <lineage>
        <taxon>Bacteria</taxon>
        <taxon>Bacillati</taxon>
        <taxon>Actinomycetota</taxon>
        <taxon>Actinomycetes</taxon>
        <taxon>Pseudonocardiales</taxon>
        <taxon>Pseudonocardiaceae</taxon>
        <taxon>Saccharothrix</taxon>
    </lineage>
</organism>
<proteinExistence type="predicted"/>
<dbReference type="InterPro" id="IPR031325">
    <property type="entry name" value="RHS_repeat"/>
</dbReference>
<dbReference type="NCBIfam" id="NF033679">
    <property type="entry name" value="DNRLRE_dom"/>
    <property type="match status" value="2"/>
</dbReference>
<feature type="region of interest" description="Disordered" evidence="1">
    <location>
        <begin position="2319"/>
        <end position="2347"/>
    </location>
</feature>
<feature type="domain" description="TGF-beta propeptide" evidence="2">
    <location>
        <begin position="356"/>
        <end position="461"/>
    </location>
</feature>
<dbReference type="InterPro" id="IPR001111">
    <property type="entry name" value="TGF-b_propeptide"/>
</dbReference>
<feature type="region of interest" description="Disordered" evidence="1">
    <location>
        <begin position="56"/>
        <end position="79"/>
    </location>
</feature>
<dbReference type="PANTHER" id="PTHR32305">
    <property type="match status" value="1"/>
</dbReference>
<dbReference type="Pfam" id="PF25275">
    <property type="entry name" value="Golvesin_C"/>
    <property type="match status" value="1"/>
</dbReference>
<keyword evidence="5" id="KW-1185">Reference proteome</keyword>
<dbReference type="Pfam" id="PF00688">
    <property type="entry name" value="TGFb_propeptide"/>
    <property type="match status" value="1"/>
</dbReference>
<dbReference type="Gene3D" id="2.60.120.970">
    <property type="match status" value="1"/>
</dbReference>
<dbReference type="NCBIfam" id="TIGR01643">
    <property type="entry name" value="YD_repeat_2x"/>
    <property type="match status" value="5"/>
</dbReference>
<dbReference type="Pfam" id="PF05593">
    <property type="entry name" value="RHS_repeat"/>
    <property type="match status" value="2"/>
</dbReference>
<dbReference type="Gene3D" id="2.180.10.10">
    <property type="entry name" value="RHS repeat-associated core"/>
    <property type="match status" value="3"/>
</dbReference>
<evidence type="ECO:0000259" key="2">
    <source>
        <dbReference type="Pfam" id="PF00688"/>
    </source>
</evidence>
<accession>A0A495X5N2</accession>
<dbReference type="InterPro" id="IPR033803">
    <property type="entry name" value="CBD-like_Golvesin-Xly"/>
</dbReference>
<gene>
    <name evidence="4" type="ORF">DFJ66_2557</name>
</gene>
<comment type="caution">
    <text evidence="4">The sequence shown here is derived from an EMBL/GenBank/DDBJ whole genome shotgun (WGS) entry which is preliminary data.</text>
</comment>
<dbReference type="InterPro" id="IPR022385">
    <property type="entry name" value="Rhs_assc_core"/>
</dbReference>
<dbReference type="PANTHER" id="PTHR32305:SF15">
    <property type="entry name" value="PROTEIN RHSA-RELATED"/>
    <property type="match status" value="1"/>
</dbReference>
<name>A0A495X5N2_9PSEU</name>
<feature type="compositionally biased region" description="Low complexity" evidence="1">
    <location>
        <begin position="57"/>
        <end position="71"/>
    </location>
</feature>
<protein>
    <submittedName>
        <fullName evidence="4">RHS repeat-associated protein</fullName>
    </submittedName>
</protein>
<evidence type="ECO:0000256" key="1">
    <source>
        <dbReference type="SAM" id="MobiDB-lite"/>
    </source>
</evidence>
<evidence type="ECO:0000259" key="3">
    <source>
        <dbReference type="Pfam" id="PF25275"/>
    </source>
</evidence>
<feature type="domain" description="Golvesin/Xly CBD-like" evidence="3">
    <location>
        <begin position="1835"/>
        <end position="1964"/>
    </location>
</feature>
<dbReference type="Proteomes" id="UP000272729">
    <property type="component" value="Unassembled WGS sequence"/>
</dbReference>
<dbReference type="NCBIfam" id="TIGR03696">
    <property type="entry name" value="Rhs_assc_core"/>
    <property type="match status" value="1"/>
</dbReference>